<dbReference type="STRING" id="1184609.KILIM_086_00040"/>
<keyword evidence="5" id="KW-1185">Reference proteome</keyword>
<evidence type="ECO:0000256" key="2">
    <source>
        <dbReference type="ARBA" id="ARBA00023669"/>
    </source>
</evidence>
<proteinExistence type="predicted"/>
<dbReference type="Proteomes" id="UP000008366">
    <property type="component" value="Unassembled WGS sequence"/>
</dbReference>
<accession>K6VNU9</accession>
<dbReference type="OrthoDB" id="196195at2"/>
<evidence type="ECO:0000313" key="5">
    <source>
        <dbReference type="Proteomes" id="UP000008366"/>
    </source>
</evidence>
<evidence type="ECO:0000256" key="3">
    <source>
        <dbReference type="ARBA" id="ARBA00024446"/>
    </source>
</evidence>
<dbReference type="GO" id="GO:0031470">
    <property type="term" value="C:carboxysome"/>
    <property type="evidence" value="ECO:0007669"/>
    <property type="project" value="UniProtKB-SubCell"/>
</dbReference>
<gene>
    <name evidence="4" type="primary">eutN</name>
    <name evidence="4" type="ORF">KILIM_086_00040</name>
</gene>
<protein>
    <submittedName>
        <fullName evidence="4">Ethanolamine utilization protein EutN</fullName>
    </submittedName>
</protein>
<organism evidence="4 5">
    <name type="scientific">Kineosphaera limosa NBRC 100340</name>
    <dbReference type="NCBI Taxonomy" id="1184609"/>
    <lineage>
        <taxon>Bacteria</taxon>
        <taxon>Bacillati</taxon>
        <taxon>Actinomycetota</taxon>
        <taxon>Actinomycetes</taxon>
        <taxon>Micrococcales</taxon>
        <taxon>Dermatophilaceae</taxon>
        <taxon>Kineosphaera</taxon>
    </lineage>
</organism>
<comment type="caution">
    <text evidence="4">The sequence shown here is derived from an EMBL/GenBank/DDBJ whole genome shotgun (WGS) entry which is preliminary data.</text>
</comment>
<dbReference type="Gene3D" id="2.40.50.220">
    <property type="entry name" value="EutN/Ccml"/>
    <property type="match status" value="1"/>
</dbReference>
<dbReference type="InterPro" id="IPR004992">
    <property type="entry name" value="EutN_CcmL"/>
</dbReference>
<dbReference type="RefSeq" id="WP_006594410.1">
    <property type="nucleotide sequence ID" value="NZ_BAHD01000086.1"/>
</dbReference>
<reference evidence="4 5" key="1">
    <citation type="submission" date="2012-08" db="EMBL/GenBank/DDBJ databases">
        <title>Whole genome shotgun sequence of Kineosphaera limosa NBRC 100340.</title>
        <authorList>
            <person name="Yoshida I."/>
            <person name="Isaki S."/>
            <person name="Hosoyama A."/>
            <person name="Tsuchikane K."/>
            <person name="Katsumata H."/>
            <person name="Ando Y."/>
            <person name="Ohji S."/>
            <person name="Hamada M."/>
            <person name="Tamura T."/>
            <person name="Yamazoe A."/>
            <person name="Yamazaki S."/>
            <person name="Fujita N."/>
        </authorList>
    </citation>
    <scope>NUCLEOTIDE SEQUENCE [LARGE SCALE GENOMIC DNA]</scope>
    <source>
        <strain evidence="4 5">NBRC 100340</strain>
    </source>
</reference>
<keyword evidence="2" id="KW-1282">Carboxysome</keyword>
<dbReference type="InterPro" id="IPR036677">
    <property type="entry name" value="EutN_CcmL_sf"/>
</dbReference>
<comment type="subcellular location">
    <subcellularLocation>
        <location evidence="1">Carboxysome</location>
    </subcellularLocation>
</comment>
<keyword evidence="3" id="KW-1283">Bacterial microcompartment</keyword>
<dbReference type="SUPFAM" id="SSF159133">
    <property type="entry name" value="EutN/CcmL-like"/>
    <property type="match status" value="1"/>
</dbReference>
<dbReference type="PROSITE" id="PS51932">
    <property type="entry name" value="BMV"/>
    <property type="match status" value="1"/>
</dbReference>
<sequence>MILATVVGSVVSTIKDEGLHGSKLLLVRACTPEQEAHGEPYVAVDTVGAGEGELVLVARGSAARETNRTGGAPVDAAIIAIVDSLDVEGNVTFRKS</sequence>
<dbReference type="eggNOG" id="COG4576">
    <property type="taxonomic scope" value="Bacteria"/>
</dbReference>
<dbReference type="PANTHER" id="PTHR36539">
    <property type="entry name" value="ETHANOLAMINE UTILIZATION PROTEIN EUTN"/>
    <property type="match status" value="1"/>
</dbReference>
<dbReference type="PANTHER" id="PTHR36539:SF1">
    <property type="entry name" value="BACTERIAL MICROCOMPARTMENT SHELL VERTEX PROTEIN EUTN"/>
    <property type="match status" value="1"/>
</dbReference>
<name>K6VNU9_9MICO</name>
<dbReference type="EMBL" id="BAHD01000086">
    <property type="protein sequence ID" value="GAB97878.1"/>
    <property type="molecule type" value="Genomic_DNA"/>
</dbReference>
<dbReference type="AlphaFoldDB" id="K6VNU9"/>
<evidence type="ECO:0000313" key="4">
    <source>
        <dbReference type="EMBL" id="GAB97878.1"/>
    </source>
</evidence>
<dbReference type="Pfam" id="PF03319">
    <property type="entry name" value="EutN_CcmL"/>
    <property type="match status" value="1"/>
</dbReference>
<evidence type="ECO:0000256" key="1">
    <source>
        <dbReference type="ARBA" id="ARBA00023587"/>
    </source>
</evidence>
<dbReference type="CDD" id="cd01614">
    <property type="entry name" value="EutN_CcmL"/>
    <property type="match status" value="1"/>
</dbReference>